<evidence type="ECO:0000313" key="4">
    <source>
        <dbReference type="Proteomes" id="UP000312512"/>
    </source>
</evidence>
<dbReference type="Gene3D" id="3.30.565.10">
    <property type="entry name" value="Histidine kinase-like ATPase, C-terminal domain"/>
    <property type="match status" value="1"/>
</dbReference>
<dbReference type="Pfam" id="PF13581">
    <property type="entry name" value="HATPase_c_2"/>
    <property type="match status" value="1"/>
</dbReference>
<keyword evidence="1" id="KW-0418">Kinase</keyword>
<sequence length="158" mass="17323">MERRPVCRTDTEERMRTLMAQPFTLEDVTRLRRAVADLAGGRGLVGPRLDDFVLAVHESVVNVVEHAGGYGYFRLWTADGVIGSETSDRGTGIPDGYMAADREPPGLAQRGRGIYLMRRLCDTADFDTGPDGTTVRLAMRLPRGRDDGPGQVAGRLTM</sequence>
<dbReference type="GO" id="GO:0005524">
    <property type="term" value="F:ATP binding"/>
    <property type="evidence" value="ECO:0007669"/>
    <property type="project" value="UniProtKB-KW"/>
</dbReference>
<evidence type="ECO:0000313" key="3">
    <source>
        <dbReference type="EMBL" id="KAB8196658.1"/>
    </source>
</evidence>
<dbReference type="InterPro" id="IPR003594">
    <property type="entry name" value="HATPase_dom"/>
</dbReference>
<reference evidence="3 4" key="1">
    <citation type="submission" date="2019-10" db="EMBL/GenBank/DDBJ databases">
        <title>Nonomuraea sp. nov., isolated from Phyllanthus amarus.</title>
        <authorList>
            <person name="Klykleung N."/>
            <person name="Tanasupawat S."/>
        </authorList>
    </citation>
    <scope>NUCLEOTIDE SEQUENCE [LARGE SCALE GENOMIC DNA]</scope>
    <source>
        <strain evidence="3 4">PA1-10</strain>
    </source>
</reference>
<dbReference type="InterPro" id="IPR050267">
    <property type="entry name" value="Anti-sigma-factor_SerPK"/>
</dbReference>
<dbReference type="PANTHER" id="PTHR35526">
    <property type="entry name" value="ANTI-SIGMA-F FACTOR RSBW-RELATED"/>
    <property type="match status" value="1"/>
</dbReference>
<keyword evidence="1" id="KW-0808">Transferase</keyword>
<dbReference type="EMBL" id="VDLX02000002">
    <property type="protein sequence ID" value="KAB8196658.1"/>
    <property type="molecule type" value="Genomic_DNA"/>
</dbReference>
<protein>
    <submittedName>
        <fullName evidence="3">ATP-binding protein</fullName>
    </submittedName>
</protein>
<name>A0A5C4WUW3_9ACTN</name>
<proteinExistence type="predicted"/>
<evidence type="ECO:0000259" key="2">
    <source>
        <dbReference type="Pfam" id="PF13581"/>
    </source>
</evidence>
<keyword evidence="1" id="KW-0723">Serine/threonine-protein kinase</keyword>
<keyword evidence="3" id="KW-0067">ATP-binding</keyword>
<dbReference type="InterPro" id="IPR036890">
    <property type="entry name" value="HATPase_C_sf"/>
</dbReference>
<dbReference type="PANTHER" id="PTHR35526:SF3">
    <property type="entry name" value="ANTI-SIGMA-F FACTOR RSBW"/>
    <property type="match status" value="1"/>
</dbReference>
<evidence type="ECO:0000256" key="1">
    <source>
        <dbReference type="ARBA" id="ARBA00022527"/>
    </source>
</evidence>
<dbReference type="Proteomes" id="UP000312512">
    <property type="component" value="Unassembled WGS sequence"/>
</dbReference>
<dbReference type="OrthoDB" id="4350801at2"/>
<organism evidence="3 4">
    <name type="scientific">Nonomuraea phyllanthi</name>
    <dbReference type="NCBI Taxonomy" id="2219224"/>
    <lineage>
        <taxon>Bacteria</taxon>
        <taxon>Bacillati</taxon>
        <taxon>Actinomycetota</taxon>
        <taxon>Actinomycetes</taxon>
        <taxon>Streptosporangiales</taxon>
        <taxon>Streptosporangiaceae</taxon>
        <taxon>Nonomuraea</taxon>
    </lineage>
</organism>
<accession>A0A5C4WUW3</accession>
<dbReference type="GO" id="GO:0004674">
    <property type="term" value="F:protein serine/threonine kinase activity"/>
    <property type="evidence" value="ECO:0007669"/>
    <property type="project" value="UniProtKB-KW"/>
</dbReference>
<comment type="caution">
    <text evidence="3">The sequence shown here is derived from an EMBL/GenBank/DDBJ whole genome shotgun (WGS) entry which is preliminary data.</text>
</comment>
<keyword evidence="4" id="KW-1185">Reference proteome</keyword>
<dbReference type="SUPFAM" id="SSF55874">
    <property type="entry name" value="ATPase domain of HSP90 chaperone/DNA topoisomerase II/histidine kinase"/>
    <property type="match status" value="1"/>
</dbReference>
<feature type="domain" description="Histidine kinase/HSP90-like ATPase" evidence="2">
    <location>
        <begin position="23"/>
        <end position="138"/>
    </location>
</feature>
<accession>A0A5P9Z748</accession>
<keyword evidence="3" id="KW-0547">Nucleotide-binding</keyword>
<dbReference type="CDD" id="cd16936">
    <property type="entry name" value="HATPase_RsbW-like"/>
    <property type="match status" value="1"/>
</dbReference>
<gene>
    <name evidence="3" type="ORF">FH608_008080</name>
</gene>
<dbReference type="AlphaFoldDB" id="A0A5C4WUW3"/>